<feature type="active site" description="Acyl-thioester intermediate" evidence="6">
    <location>
        <position position="86"/>
    </location>
</feature>
<evidence type="ECO:0000313" key="11">
    <source>
        <dbReference type="Proteomes" id="UP000339690"/>
    </source>
</evidence>
<dbReference type="Gene3D" id="3.40.47.10">
    <property type="match status" value="2"/>
</dbReference>
<gene>
    <name evidence="10" type="ORF">GI584_04425</name>
</gene>
<proteinExistence type="inferred from homology"/>
<keyword evidence="11" id="KW-1185">Reference proteome</keyword>
<feature type="domain" description="Thiolase C-terminal" evidence="9">
    <location>
        <begin position="260"/>
        <end position="380"/>
    </location>
</feature>
<keyword evidence="4 7" id="KW-0012">Acyltransferase</keyword>
<dbReference type="PIRSF" id="PIRSF000429">
    <property type="entry name" value="Ac-CoA_Ac_transf"/>
    <property type="match status" value="1"/>
</dbReference>
<dbReference type="PROSITE" id="PS00099">
    <property type="entry name" value="THIOLASE_3"/>
    <property type="match status" value="1"/>
</dbReference>
<dbReference type="AlphaFoldDB" id="A0A5Q2TF72"/>
<dbReference type="PANTHER" id="PTHR18919:SF107">
    <property type="entry name" value="ACETYL-COA ACETYLTRANSFERASE, CYTOSOLIC"/>
    <property type="match status" value="1"/>
</dbReference>
<evidence type="ECO:0000256" key="4">
    <source>
        <dbReference type="ARBA" id="ARBA00023315"/>
    </source>
</evidence>
<dbReference type="InterPro" id="IPR002155">
    <property type="entry name" value="Thiolase"/>
</dbReference>
<dbReference type="PROSITE" id="PS00737">
    <property type="entry name" value="THIOLASE_2"/>
    <property type="match status" value="1"/>
</dbReference>
<dbReference type="EC" id="2.3.1.9" evidence="2"/>
<keyword evidence="3 7" id="KW-0808">Transferase</keyword>
<dbReference type="Pfam" id="PF00108">
    <property type="entry name" value="Thiolase_N"/>
    <property type="match status" value="1"/>
</dbReference>
<dbReference type="InterPro" id="IPR020610">
    <property type="entry name" value="Thiolase_AS"/>
</dbReference>
<evidence type="ECO:0000256" key="1">
    <source>
        <dbReference type="ARBA" id="ARBA00010982"/>
    </source>
</evidence>
<protein>
    <recommendedName>
        <fullName evidence="2">acetyl-CoA C-acetyltransferase</fullName>
        <ecNumber evidence="2">2.3.1.9</ecNumber>
    </recommendedName>
    <alternativeName>
        <fullName evidence="5">Acetoacetyl-CoA thiolase</fullName>
    </alternativeName>
</protein>
<dbReference type="KEGG" id="grc:GI584_04425"/>
<dbReference type="InterPro" id="IPR016039">
    <property type="entry name" value="Thiolase-like"/>
</dbReference>
<comment type="similarity">
    <text evidence="1 7">Belongs to the thiolase-like superfamily. Thiolase family.</text>
</comment>
<evidence type="ECO:0000256" key="5">
    <source>
        <dbReference type="ARBA" id="ARBA00030755"/>
    </source>
</evidence>
<dbReference type="CDD" id="cd00751">
    <property type="entry name" value="thiolase"/>
    <property type="match status" value="1"/>
</dbReference>
<evidence type="ECO:0000256" key="3">
    <source>
        <dbReference type="ARBA" id="ARBA00022679"/>
    </source>
</evidence>
<dbReference type="InterPro" id="IPR020616">
    <property type="entry name" value="Thiolase_N"/>
</dbReference>
<feature type="active site" description="Proton acceptor" evidence="6">
    <location>
        <position position="338"/>
    </location>
</feature>
<dbReference type="Pfam" id="PF02803">
    <property type="entry name" value="Thiolase_C"/>
    <property type="match status" value="1"/>
</dbReference>
<dbReference type="RefSeq" id="WP_153790383.1">
    <property type="nucleotide sequence ID" value="NZ_CP045915.1"/>
</dbReference>
<dbReference type="EMBL" id="CP045915">
    <property type="protein sequence ID" value="QGH33325.1"/>
    <property type="molecule type" value="Genomic_DNA"/>
</dbReference>
<dbReference type="Proteomes" id="UP000339690">
    <property type="component" value="Chromosome"/>
</dbReference>
<sequence length="388" mass="40987">MSIVILDGIRTPFGKWKGALSGLDAVTLASKPLKYLINKYAKIPHIDGVLLAQVIQAGQGQNPARQVAHQAGLDTSTPAITLNNVCLGGVASVIDAVRRIKLEEGSAYIVGGFDSMSNAPHVIPTRSIKGIGHQKLTDTLLHDGLWCSLSDQSMGALTEQYNHAYQIGREEQDQFAALSQQRAAAAYEQGLLQQEILPINGELADDEGIRPQTTVEKLANLKPAFIKEGTITAGNASQMTDGASLGVVTTLEQAEQLGTEPLAHIIDWAETAGPDTSLQTKPADAIQKILDKQQLKVDDIDLFEINEAFASVVIASCQALDIDYEKVNINGGAIAIGHPLGGTGFRLVLTLAHALKRRGGGKGIASLCGGGGQGIAILIEVPEEGGKR</sequence>
<dbReference type="SUPFAM" id="SSF53901">
    <property type="entry name" value="Thiolase-like"/>
    <property type="match status" value="2"/>
</dbReference>
<dbReference type="NCBIfam" id="TIGR01930">
    <property type="entry name" value="AcCoA-C-Actrans"/>
    <property type="match status" value="1"/>
</dbReference>
<dbReference type="GO" id="GO:0003985">
    <property type="term" value="F:acetyl-CoA C-acetyltransferase activity"/>
    <property type="evidence" value="ECO:0007669"/>
    <property type="project" value="UniProtKB-EC"/>
</dbReference>
<evidence type="ECO:0000256" key="6">
    <source>
        <dbReference type="PIRSR" id="PIRSR000429-1"/>
    </source>
</evidence>
<reference evidence="10 11" key="1">
    <citation type="submission" date="2019-11" db="EMBL/GenBank/DDBJ databases">
        <title>Gracilibacillus salitolerans sp. nov., a moderate halophile isolated from a saline soil in northwest China.</title>
        <authorList>
            <person name="Gan L."/>
        </authorList>
    </citation>
    <scope>NUCLEOTIDE SEQUENCE [LARGE SCALE GENOMIC DNA]</scope>
    <source>
        <strain evidence="10 11">SCU50</strain>
    </source>
</reference>
<dbReference type="InterPro" id="IPR020617">
    <property type="entry name" value="Thiolase_C"/>
</dbReference>
<dbReference type="InterPro" id="IPR020613">
    <property type="entry name" value="Thiolase_CS"/>
</dbReference>
<evidence type="ECO:0000259" key="8">
    <source>
        <dbReference type="Pfam" id="PF00108"/>
    </source>
</evidence>
<name>A0A5Q2TF72_9BACI</name>
<evidence type="ECO:0000256" key="2">
    <source>
        <dbReference type="ARBA" id="ARBA00012705"/>
    </source>
</evidence>
<feature type="active site" description="Proton acceptor" evidence="6">
    <location>
        <position position="368"/>
    </location>
</feature>
<dbReference type="PANTHER" id="PTHR18919">
    <property type="entry name" value="ACETYL-COA C-ACYLTRANSFERASE"/>
    <property type="match status" value="1"/>
</dbReference>
<feature type="domain" description="Thiolase N-terminal" evidence="8">
    <location>
        <begin position="3"/>
        <end position="248"/>
    </location>
</feature>
<evidence type="ECO:0000256" key="7">
    <source>
        <dbReference type="RuleBase" id="RU003557"/>
    </source>
</evidence>
<organism evidence="10 11">
    <name type="scientific">Gracilibacillus salitolerans</name>
    <dbReference type="NCBI Taxonomy" id="2663022"/>
    <lineage>
        <taxon>Bacteria</taxon>
        <taxon>Bacillati</taxon>
        <taxon>Bacillota</taxon>
        <taxon>Bacilli</taxon>
        <taxon>Bacillales</taxon>
        <taxon>Bacillaceae</taxon>
        <taxon>Gracilibacillus</taxon>
    </lineage>
</organism>
<accession>A0A5Q2TF72</accession>
<evidence type="ECO:0000313" key="10">
    <source>
        <dbReference type="EMBL" id="QGH33325.1"/>
    </source>
</evidence>
<evidence type="ECO:0000259" key="9">
    <source>
        <dbReference type="Pfam" id="PF02803"/>
    </source>
</evidence>